<dbReference type="Proteomes" id="UP000022910">
    <property type="component" value="Unassembled WGS sequence"/>
</dbReference>
<comment type="caution">
    <text evidence="7">The sequence shown here is derived from an EMBL/GenBank/DDBJ whole genome shotgun (WGS) entry which is preliminary data.</text>
</comment>
<keyword evidence="5" id="KW-1133">Transmembrane helix</keyword>
<name>A0A015I814_RHIIW</name>
<keyword evidence="5" id="KW-0472">Membrane</keyword>
<proteinExistence type="predicted"/>
<keyword evidence="8" id="KW-1185">Reference proteome</keyword>
<evidence type="ECO:0000259" key="6">
    <source>
        <dbReference type="Pfam" id="PF20147"/>
    </source>
</evidence>
<comment type="subcellular location">
    <subcellularLocation>
        <location evidence="1">Host cell</location>
    </subcellularLocation>
    <subcellularLocation>
        <location evidence="2">Secreted</location>
    </subcellularLocation>
</comment>
<accession>A0A015I814</accession>
<evidence type="ECO:0000256" key="4">
    <source>
        <dbReference type="SAM" id="MobiDB-lite"/>
    </source>
</evidence>
<dbReference type="EMBL" id="JEMT01029007">
    <property type="protein sequence ID" value="EXX53262.1"/>
    <property type="molecule type" value="Genomic_DNA"/>
</dbReference>
<evidence type="ECO:0000256" key="5">
    <source>
        <dbReference type="SAM" id="Phobius"/>
    </source>
</evidence>
<dbReference type="Pfam" id="PF20147">
    <property type="entry name" value="Crinkler"/>
    <property type="match status" value="1"/>
</dbReference>
<evidence type="ECO:0000256" key="2">
    <source>
        <dbReference type="ARBA" id="ARBA00004613"/>
    </source>
</evidence>
<dbReference type="HOGENOM" id="CLU_024006_1_0_1"/>
<dbReference type="STRING" id="1432141.A0A015I814"/>
<feature type="transmembrane region" description="Helical" evidence="5">
    <location>
        <begin position="21"/>
        <end position="40"/>
    </location>
</feature>
<evidence type="ECO:0000313" key="8">
    <source>
        <dbReference type="Proteomes" id="UP000022910"/>
    </source>
</evidence>
<sequence length="671" mass="77726">MSNQLSGLIKNDSADSYHRKRLRYIMVGCFILGNGVTFNFEIGKYVDFTELKKAIWEDDKDYFASIGVNNDKKIKLWKVEIPTRNNDKYERLLENHRVDLDVKEEFSGERLNETWHIDLTFKEPPPKEHIHIIVQPPSLPATTGKRQLDLDYCDEESRTRKKGKSTYPEESDEGRDNLMVISPDRLKSIVDFVQKHQIVLLRSPPSSGKSTVGQTLRDFFKSLSDGVYINLAGMCGKDEIYNSNKFDNYWKKMIGRSWTEISECKEEIYVIIDEIQVIYGNGAPFFWGSLKTILSSESNTRNIYIVLLGVYHPNVETISIPLDLQYTLSLSVLLLTWEEFSQLVTKFIQRHVTLGSMNFIIPDPVQRALYNLTAGHVGLCRFVLRVLRDQFCENGKTVEMLQYLASTFLFNSMIGCARAFYWIRDWKVNKSEAEFIRNKLLQPNTPFSGSLLDPVIKKFIRMGLITTINTNDERLTFSAPIMRSVLSNYLFKAPLNVNQSPSSTFDEFLLRTIERMSSSTLKESLGKRSYLYERTWQMEWFCTAKTVIPENALVSSDIGESFGSVGFLDFYVDNGYCWGVELICEGEKLKKYAEKFESDGIYAEIPLKQWAILDFRHNTKQVRMPKKNFWYVLYSDDYKTVIIKRKDCDDIKLNLQGDCKSELKSELVLEL</sequence>
<evidence type="ECO:0000256" key="1">
    <source>
        <dbReference type="ARBA" id="ARBA00004340"/>
    </source>
</evidence>
<dbReference type="OrthoDB" id="158739at2759"/>
<dbReference type="GO" id="GO:0005576">
    <property type="term" value="C:extracellular region"/>
    <property type="evidence" value="ECO:0007669"/>
    <property type="project" value="UniProtKB-SubCell"/>
</dbReference>
<keyword evidence="5" id="KW-0812">Transmembrane</keyword>
<dbReference type="InterPro" id="IPR045379">
    <property type="entry name" value="Crinkler_N"/>
</dbReference>
<organism evidence="7 8">
    <name type="scientific">Rhizophagus irregularis (strain DAOM 197198w)</name>
    <name type="common">Glomus intraradices</name>
    <dbReference type="NCBI Taxonomy" id="1432141"/>
    <lineage>
        <taxon>Eukaryota</taxon>
        <taxon>Fungi</taxon>
        <taxon>Fungi incertae sedis</taxon>
        <taxon>Mucoromycota</taxon>
        <taxon>Glomeromycotina</taxon>
        <taxon>Glomeromycetes</taxon>
        <taxon>Glomerales</taxon>
        <taxon>Glomeraceae</taxon>
        <taxon>Rhizophagus</taxon>
    </lineage>
</organism>
<evidence type="ECO:0000313" key="7">
    <source>
        <dbReference type="EMBL" id="EXX53262.1"/>
    </source>
</evidence>
<reference evidence="7 8" key="1">
    <citation type="submission" date="2014-02" db="EMBL/GenBank/DDBJ databases">
        <title>Single nucleus genome sequencing reveals high similarity among nuclei of an endomycorrhizal fungus.</title>
        <authorList>
            <person name="Lin K."/>
            <person name="Geurts R."/>
            <person name="Zhang Z."/>
            <person name="Limpens E."/>
            <person name="Saunders D.G."/>
            <person name="Mu D."/>
            <person name="Pang E."/>
            <person name="Cao H."/>
            <person name="Cha H."/>
            <person name="Lin T."/>
            <person name="Zhou Q."/>
            <person name="Shang Y."/>
            <person name="Li Y."/>
            <person name="Ivanov S."/>
            <person name="Sharma T."/>
            <person name="Velzen R.V."/>
            <person name="Ruijter N.D."/>
            <person name="Aanen D.K."/>
            <person name="Win J."/>
            <person name="Kamoun S."/>
            <person name="Bisseling T."/>
            <person name="Huang S."/>
        </authorList>
    </citation>
    <scope>NUCLEOTIDE SEQUENCE [LARGE SCALE GENOMIC DNA]</scope>
    <source>
        <strain evidence="8">DAOM197198w</strain>
    </source>
</reference>
<protein>
    <recommendedName>
        <fullName evidence="6">Crinkler effector protein N-terminal domain-containing protein</fullName>
    </recommendedName>
</protein>
<keyword evidence="3" id="KW-0964">Secreted</keyword>
<dbReference type="OMA" id="CHEYLGR"/>
<feature type="region of interest" description="Disordered" evidence="4">
    <location>
        <begin position="152"/>
        <end position="175"/>
    </location>
</feature>
<dbReference type="InterPro" id="IPR027417">
    <property type="entry name" value="P-loop_NTPase"/>
</dbReference>
<dbReference type="AlphaFoldDB" id="A0A015I814"/>
<feature type="domain" description="Crinkler effector protein N-terminal" evidence="6">
    <location>
        <begin position="29"/>
        <end position="135"/>
    </location>
</feature>
<evidence type="ECO:0000256" key="3">
    <source>
        <dbReference type="ARBA" id="ARBA00022525"/>
    </source>
</evidence>
<gene>
    <name evidence="7" type="ORF">RirG_245500</name>
</gene>
<dbReference type="GO" id="GO:0043657">
    <property type="term" value="C:host cell"/>
    <property type="evidence" value="ECO:0007669"/>
    <property type="project" value="UniProtKB-SubCell"/>
</dbReference>
<dbReference type="SUPFAM" id="SSF52540">
    <property type="entry name" value="P-loop containing nucleoside triphosphate hydrolases"/>
    <property type="match status" value="1"/>
</dbReference>